<evidence type="ECO:0000256" key="4">
    <source>
        <dbReference type="ARBA" id="ARBA00022692"/>
    </source>
</evidence>
<proteinExistence type="inferred from homology"/>
<feature type="transmembrane region" description="Helical" evidence="11">
    <location>
        <begin position="48"/>
        <end position="64"/>
    </location>
</feature>
<organism evidence="13 14">
    <name type="scientific">Coemansia spiralis</name>
    <dbReference type="NCBI Taxonomy" id="417178"/>
    <lineage>
        <taxon>Eukaryota</taxon>
        <taxon>Fungi</taxon>
        <taxon>Fungi incertae sedis</taxon>
        <taxon>Zoopagomycota</taxon>
        <taxon>Kickxellomycotina</taxon>
        <taxon>Kickxellomycetes</taxon>
        <taxon>Kickxellales</taxon>
        <taxon>Kickxellaceae</taxon>
        <taxon>Coemansia</taxon>
    </lineage>
</organism>
<evidence type="ECO:0000256" key="10">
    <source>
        <dbReference type="ARBA" id="ARBA00049729"/>
    </source>
</evidence>
<evidence type="ECO:0000256" key="2">
    <source>
        <dbReference type="ARBA" id="ARBA00006897"/>
    </source>
</evidence>
<accession>A0A9W8L339</accession>
<comment type="similarity">
    <text evidence="2">Belongs to the peptidase U48 family.</text>
</comment>
<feature type="transmembrane region" description="Helical" evidence="11">
    <location>
        <begin position="84"/>
        <end position="104"/>
    </location>
</feature>
<evidence type="ECO:0000256" key="11">
    <source>
        <dbReference type="SAM" id="Phobius"/>
    </source>
</evidence>
<evidence type="ECO:0000256" key="8">
    <source>
        <dbReference type="ARBA" id="ARBA00023136"/>
    </source>
</evidence>
<evidence type="ECO:0000256" key="6">
    <source>
        <dbReference type="ARBA" id="ARBA00022824"/>
    </source>
</evidence>
<keyword evidence="14" id="KW-1185">Reference proteome</keyword>
<dbReference type="PANTHER" id="PTHR13046">
    <property type="entry name" value="PROTEASE U48 CAAX PRENYL PROTEASE RCE1"/>
    <property type="match status" value="1"/>
</dbReference>
<dbReference type="GO" id="GO:0071586">
    <property type="term" value="P:CAAX-box protein processing"/>
    <property type="evidence" value="ECO:0007669"/>
    <property type="project" value="InterPro"/>
</dbReference>
<evidence type="ECO:0000256" key="7">
    <source>
        <dbReference type="ARBA" id="ARBA00022989"/>
    </source>
</evidence>
<evidence type="ECO:0000313" key="13">
    <source>
        <dbReference type="EMBL" id="KAJ2684736.1"/>
    </source>
</evidence>
<keyword evidence="8 11" id="KW-0472">Membrane</keyword>
<keyword evidence="4 11" id="KW-0812">Transmembrane</keyword>
<evidence type="ECO:0000256" key="1">
    <source>
        <dbReference type="ARBA" id="ARBA00004477"/>
    </source>
</evidence>
<feature type="transmembrane region" description="Helical" evidence="11">
    <location>
        <begin position="191"/>
        <end position="214"/>
    </location>
</feature>
<gene>
    <name evidence="13" type="primary">RCE1</name>
    <name evidence="13" type="ORF">IWW39_004733</name>
</gene>
<feature type="domain" description="CAAX prenyl protease 2/Lysostaphin resistance protein A-like" evidence="12">
    <location>
        <begin position="130"/>
        <end position="231"/>
    </location>
</feature>
<dbReference type="InterPro" id="IPR039731">
    <property type="entry name" value="Rce1"/>
</dbReference>
<keyword evidence="5" id="KW-0378">Hydrolase</keyword>
<dbReference type="PANTHER" id="PTHR13046:SF0">
    <property type="entry name" value="CAAX PRENYL PROTEASE 2"/>
    <property type="match status" value="1"/>
</dbReference>
<dbReference type="EC" id="3.4.26.1" evidence="10"/>
<name>A0A9W8L339_9FUNG</name>
<evidence type="ECO:0000256" key="5">
    <source>
        <dbReference type="ARBA" id="ARBA00022801"/>
    </source>
</evidence>
<comment type="caution">
    <text evidence="13">The sequence shown here is derived from an EMBL/GenBank/DDBJ whole genome shotgun (WGS) entry which is preliminary data.</text>
</comment>
<comment type="catalytic activity">
    <reaction evidence="9">
        <text>Hydrolyzes the peptide bond -P2-(S-farnesyl or geranylgeranyl)C-P1'-P2'-P3'-COOH where P1' and P2' are amino acids with aliphatic sidechains and P3' is any C-terminal residue.</text>
        <dbReference type="EC" id="3.4.26.1"/>
    </reaction>
</comment>
<protein>
    <recommendedName>
        <fullName evidence="10">intramembrane prenyl-peptidase Rce1</fullName>
        <ecNumber evidence="10">3.4.26.1</ecNumber>
    </recommendedName>
</protein>
<evidence type="ECO:0000313" key="14">
    <source>
        <dbReference type="Proteomes" id="UP001151516"/>
    </source>
</evidence>
<comment type="subcellular location">
    <subcellularLocation>
        <location evidence="1">Endoplasmic reticulum membrane</location>
        <topology evidence="1">Multi-pass membrane protein</topology>
    </subcellularLocation>
</comment>
<evidence type="ECO:0000256" key="9">
    <source>
        <dbReference type="ARBA" id="ARBA00047280"/>
    </source>
</evidence>
<dbReference type="AlphaFoldDB" id="A0A9W8L339"/>
<dbReference type="GO" id="GO:0004222">
    <property type="term" value="F:metalloendopeptidase activity"/>
    <property type="evidence" value="ECO:0007669"/>
    <property type="project" value="InterPro"/>
</dbReference>
<keyword evidence="7 11" id="KW-1133">Transmembrane helix</keyword>
<evidence type="ECO:0000256" key="3">
    <source>
        <dbReference type="ARBA" id="ARBA00022670"/>
    </source>
</evidence>
<keyword evidence="3 13" id="KW-0645">Protease</keyword>
<reference evidence="13" key="1">
    <citation type="submission" date="2022-07" db="EMBL/GenBank/DDBJ databases">
        <title>Phylogenomic reconstructions and comparative analyses of Kickxellomycotina fungi.</title>
        <authorList>
            <person name="Reynolds N.K."/>
            <person name="Stajich J.E."/>
            <person name="Barry K."/>
            <person name="Grigoriev I.V."/>
            <person name="Crous P."/>
            <person name="Smith M.E."/>
        </authorList>
    </citation>
    <scope>NUCLEOTIDE SEQUENCE</scope>
    <source>
        <strain evidence="13">CBS 109367</strain>
    </source>
</reference>
<feature type="transmembrane region" description="Helical" evidence="11">
    <location>
        <begin position="248"/>
        <end position="265"/>
    </location>
</feature>
<dbReference type="InterPro" id="IPR003675">
    <property type="entry name" value="Rce1/LyrA-like_dom"/>
</dbReference>
<dbReference type="GO" id="GO:0005789">
    <property type="term" value="C:endoplasmic reticulum membrane"/>
    <property type="evidence" value="ECO:0007669"/>
    <property type="project" value="UniProtKB-SubCell"/>
</dbReference>
<dbReference type="EMBL" id="JANBTX010000191">
    <property type="protein sequence ID" value="KAJ2684736.1"/>
    <property type="molecule type" value="Genomic_DNA"/>
</dbReference>
<feature type="transmembrane region" description="Helical" evidence="11">
    <location>
        <begin position="152"/>
        <end position="179"/>
    </location>
</feature>
<dbReference type="OrthoDB" id="271604at2759"/>
<sequence length="279" mass="30053">MLSFLSVVAVSLLHAALYVACIYAAVALGPPVDGNRDHPLVIRRRMRGAIAATLLSLAATALILRQGSSHGFVEPMGLDPRRALASSGVSLLLTATLYLGPLTMDHLDGAFGWDRLRLSVGQALRDPACWRNYVVGPITEELVFRSAVVPLWIANGVDPLVCVLVSPLVFAVAHIHHAVASMWGGEEVRRVLLRMVLQLVYTAVFGCYAVGLFLRTGSVAGPIVAHAFCNVQGLPSIGRIGENAQYKYVLWLVHVVGLLGMLVLFEPMTRPGVFIANNK</sequence>
<keyword evidence="6" id="KW-0256">Endoplasmic reticulum</keyword>
<dbReference type="Proteomes" id="UP001151516">
    <property type="component" value="Unassembled WGS sequence"/>
</dbReference>
<dbReference type="Pfam" id="PF02517">
    <property type="entry name" value="Rce1-like"/>
    <property type="match status" value="1"/>
</dbReference>
<evidence type="ECO:0000259" key="12">
    <source>
        <dbReference type="Pfam" id="PF02517"/>
    </source>
</evidence>